<dbReference type="InterPro" id="IPR009288">
    <property type="entry name" value="AIG2-like_dom"/>
</dbReference>
<dbReference type="Gene3D" id="3.10.490.10">
    <property type="entry name" value="Gamma-glutamyl cyclotransferase-like"/>
    <property type="match status" value="1"/>
</dbReference>
<comment type="caution">
    <text evidence="6">The sequence shown here is derived from an EMBL/GenBank/DDBJ whole genome shotgun (WGS) entry which is preliminary data.</text>
</comment>
<organism evidence="6 7">
    <name type="scientific">Fusarium sarcochroum</name>
    <dbReference type="NCBI Taxonomy" id="1208366"/>
    <lineage>
        <taxon>Eukaryota</taxon>
        <taxon>Fungi</taxon>
        <taxon>Dikarya</taxon>
        <taxon>Ascomycota</taxon>
        <taxon>Pezizomycotina</taxon>
        <taxon>Sordariomycetes</taxon>
        <taxon>Hypocreomycetidae</taxon>
        <taxon>Hypocreales</taxon>
        <taxon>Nectriaceae</taxon>
        <taxon>Fusarium</taxon>
        <taxon>Fusarium lateritium species complex</taxon>
    </lineage>
</organism>
<evidence type="ECO:0000256" key="4">
    <source>
        <dbReference type="SAM" id="SignalP"/>
    </source>
</evidence>
<dbReference type="Pfam" id="PF06094">
    <property type="entry name" value="GGACT"/>
    <property type="match status" value="1"/>
</dbReference>
<evidence type="ECO:0000256" key="2">
    <source>
        <dbReference type="ARBA" id="ARBA00022679"/>
    </source>
</evidence>
<gene>
    <name evidence="6" type="ORF">FSARC_10158</name>
</gene>
<dbReference type="InterPro" id="IPR036568">
    <property type="entry name" value="GGCT-like_sf"/>
</dbReference>
<dbReference type="PANTHER" id="PTHR31544:SF2">
    <property type="entry name" value="AIG2-LIKE PROTEIN D"/>
    <property type="match status" value="1"/>
</dbReference>
<evidence type="ECO:0000313" key="7">
    <source>
        <dbReference type="Proteomes" id="UP000622797"/>
    </source>
</evidence>
<keyword evidence="7" id="KW-1185">Reference proteome</keyword>
<dbReference type="PANTHER" id="PTHR31544">
    <property type="entry name" value="AIG2-LIKE PROTEIN D"/>
    <property type="match status" value="1"/>
</dbReference>
<reference evidence="6" key="1">
    <citation type="journal article" date="2020" name="BMC Genomics">
        <title>Correction to: Identification and distribution of gene clusters required for synthesis of sphingolipid metabolism inhibitors in diverse species of the filamentous fungus Fusarium.</title>
        <authorList>
            <person name="Kim H.S."/>
            <person name="Lohmar J.M."/>
            <person name="Busman M."/>
            <person name="Brown D.W."/>
            <person name="Naumann T.A."/>
            <person name="Divon H.H."/>
            <person name="Lysoe E."/>
            <person name="Uhlig S."/>
            <person name="Proctor R.H."/>
        </authorList>
    </citation>
    <scope>NUCLEOTIDE SEQUENCE</scope>
    <source>
        <strain evidence="6">NRRL 20472</strain>
    </source>
</reference>
<comment type="similarity">
    <text evidence="1">Belongs to the gamma-glutamylcyclotransferase family.</text>
</comment>
<dbReference type="InterPro" id="IPR013024">
    <property type="entry name" value="GGCT-like"/>
</dbReference>
<keyword evidence="2" id="KW-0808">Transferase</keyword>
<evidence type="ECO:0000313" key="6">
    <source>
        <dbReference type="EMBL" id="KAF4961485.1"/>
    </source>
</evidence>
<dbReference type="SUPFAM" id="SSF110857">
    <property type="entry name" value="Gamma-glutamyl cyclotransferase-like"/>
    <property type="match status" value="1"/>
</dbReference>
<evidence type="ECO:0000256" key="3">
    <source>
        <dbReference type="ARBA" id="ARBA00030602"/>
    </source>
</evidence>
<dbReference type="CDD" id="cd06661">
    <property type="entry name" value="GGCT_like"/>
    <property type="match status" value="1"/>
</dbReference>
<sequence>MASEQVKPVFIYGTLCALRLLSHVLAGDCCNVIDIEALTRPGKIHGYKQYSVDDGASSTVIKDEDPSSVVYGLLLTLKDSEQREKLDAYGGQDYRPSPVTVLLDNDEEVDADMYLWVHAEEELCPQPFDLVRFNAEYMSIFDVDEYSDDDMMRQRFLVFCSLLSETKLPDLELLDSPGFKCLSQKERHVFILARITCEVHF</sequence>
<evidence type="ECO:0000259" key="5">
    <source>
        <dbReference type="Pfam" id="PF06094"/>
    </source>
</evidence>
<accession>A0A8H4TP69</accession>
<feature type="signal peptide" evidence="4">
    <location>
        <begin position="1"/>
        <end position="26"/>
    </location>
</feature>
<evidence type="ECO:0000256" key="1">
    <source>
        <dbReference type="ARBA" id="ARBA00008861"/>
    </source>
</evidence>
<dbReference type="InterPro" id="IPR045038">
    <property type="entry name" value="AIG2-like"/>
</dbReference>
<dbReference type="Proteomes" id="UP000622797">
    <property type="component" value="Unassembled WGS sequence"/>
</dbReference>
<protein>
    <recommendedName>
        <fullName evidence="3">Putative gamma-glutamylcyclotransferase</fullName>
    </recommendedName>
</protein>
<name>A0A8H4TP69_9HYPO</name>
<dbReference type="OrthoDB" id="1044435at2759"/>
<reference evidence="6" key="2">
    <citation type="submission" date="2020-05" db="EMBL/GenBank/DDBJ databases">
        <authorList>
            <person name="Kim H.-S."/>
            <person name="Proctor R.H."/>
            <person name="Brown D.W."/>
        </authorList>
    </citation>
    <scope>NUCLEOTIDE SEQUENCE</scope>
    <source>
        <strain evidence="6">NRRL 20472</strain>
    </source>
</reference>
<keyword evidence="4" id="KW-0732">Signal</keyword>
<feature type="domain" description="Gamma-glutamylcyclotransferase AIG2-like" evidence="5">
    <location>
        <begin position="9"/>
        <end position="120"/>
    </location>
</feature>
<dbReference type="GO" id="GO:0016740">
    <property type="term" value="F:transferase activity"/>
    <property type="evidence" value="ECO:0007669"/>
    <property type="project" value="UniProtKB-KW"/>
</dbReference>
<dbReference type="EMBL" id="JABEXW010000607">
    <property type="protein sequence ID" value="KAF4961485.1"/>
    <property type="molecule type" value="Genomic_DNA"/>
</dbReference>
<proteinExistence type="inferred from homology"/>
<feature type="chain" id="PRO_5034227113" description="Putative gamma-glutamylcyclotransferase" evidence="4">
    <location>
        <begin position="27"/>
        <end position="201"/>
    </location>
</feature>
<dbReference type="AlphaFoldDB" id="A0A8H4TP69"/>